<dbReference type="Gene3D" id="1.10.287.110">
    <property type="entry name" value="DnaJ domain"/>
    <property type="match status" value="1"/>
</dbReference>
<evidence type="ECO:0000313" key="5">
    <source>
        <dbReference type="Proteomes" id="UP000594865"/>
    </source>
</evidence>
<dbReference type="PROSITE" id="PS50076">
    <property type="entry name" value="DNAJ_2"/>
    <property type="match status" value="1"/>
</dbReference>
<keyword evidence="2" id="KW-1133">Transmembrane helix</keyword>
<feature type="transmembrane region" description="Helical" evidence="2">
    <location>
        <begin position="133"/>
        <end position="158"/>
    </location>
</feature>
<dbReference type="GO" id="GO:0036503">
    <property type="term" value="P:ERAD pathway"/>
    <property type="evidence" value="ECO:0007669"/>
    <property type="project" value="TreeGrafter"/>
</dbReference>
<dbReference type="PANTHER" id="PTHR44360:SF1">
    <property type="entry name" value="DNAJ HOMOLOG SUBFAMILY B MEMBER 9"/>
    <property type="match status" value="1"/>
</dbReference>
<keyword evidence="1" id="KW-0143">Chaperone</keyword>
<evidence type="ECO:0000256" key="1">
    <source>
        <dbReference type="ARBA" id="ARBA00023186"/>
    </source>
</evidence>
<dbReference type="EMBL" id="CP065726">
    <property type="protein sequence ID" value="QPT37359.1"/>
    <property type="molecule type" value="Genomic_DNA"/>
</dbReference>
<reference evidence="4 5" key="1">
    <citation type="submission" date="2020-12" db="EMBL/GenBank/DDBJ databases">
        <title>FDA dAtabase for Regulatory Grade micrObial Sequences (FDA-ARGOS): Supporting development and validation of Infectious Disease Dx tests.</title>
        <authorList>
            <person name="Sproer C."/>
            <person name="Gronow S."/>
            <person name="Severitt S."/>
            <person name="Schroder I."/>
            <person name="Tallon L."/>
            <person name="Sadzewicz L."/>
            <person name="Zhao X."/>
            <person name="Boylan J."/>
            <person name="Ott S."/>
            <person name="Bowen H."/>
            <person name="Vavikolanu K."/>
            <person name="Mehta A."/>
            <person name="Aluvathingal J."/>
            <person name="Nadendla S."/>
            <person name="Lowell S."/>
            <person name="Myers T."/>
            <person name="Yan Y."/>
            <person name="Sichtig H."/>
        </authorList>
    </citation>
    <scope>NUCLEOTIDE SEQUENCE [LARGE SCALE GENOMIC DNA]</scope>
    <source>
        <strain evidence="4 5">FDAARGOS_871</strain>
    </source>
</reference>
<gene>
    <name evidence="4" type="ORF">I6G28_05245</name>
</gene>
<protein>
    <submittedName>
        <fullName evidence="4">DnaJ domain-containing protein</fullName>
    </submittedName>
</protein>
<dbReference type="AlphaFoldDB" id="A0A7T3BM17"/>
<evidence type="ECO:0000256" key="2">
    <source>
        <dbReference type="SAM" id="Phobius"/>
    </source>
</evidence>
<dbReference type="SMART" id="SM00271">
    <property type="entry name" value="DnaJ"/>
    <property type="match status" value="1"/>
</dbReference>
<dbReference type="SUPFAM" id="SSF46565">
    <property type="entry name" value="Chaperone J-domain"/>
    <property type="match status" value="1"/>
</dbReference>
<dbReference type="RefSeq" id="WP_111726878.1">
    <property type="nucleotide sequence ID" value="NZ_CP065726.1"/>
</dbReference>
<dbReference type="InterPro" id="IPR001623">
    <property type="entry name" value="DnaJ_domain"/>
</dbReference>
<dbReference type="CDD" id="cd06257">
    <property type="entry name" value="DnaJ"/>
    <property type="match status" value="1"/>
</dbReference>
<dbReference type="PRINTS" id="PR00625">
    <property type="entry name" value="JDOMAIN"/>
</dbReference>
<feature type="domain" description="J" evidence="3">
    <location>
        <begin position="4"/>
        <end position="69"/>
    </location>
</feature>
<evidence type="ECO:0000259" key="3">
    <source>
        <dbReference type="PROSITE" id="PS50076"/>
    </source>
</evidence>
<dbReference type="InterPro" id="IPR018253">
    <property type="entry name" value="DnaJ_domain_CS"/>
</dbReference>
<dbReference type="GO" id="GO:0051787">
    <property type="term" value="F:misfolded protein binding"/>
    <property type="evidence" value="ECO:0007669"/>
    <property type="project" value="TreeGrafter"/>
</dbReference>
<feature type="transmembrane region" description="Helical" evidence="2">
    <location>
        <begin position="183"/>
        <end position="211"/>
    </location>
</feature>
<dbReference type="PANTHER" id="PTHR44360">
    <property type="entry name" value="DNAJ HOMOLOG SUBFAMILY B MEMBER 9"/>
    <property type="match status" value="1"/>
</dbReference>
<keyword evidence="2" id="KW-0812">Transmembrane</keyword>
<dbReference type="GO" id="GO:0051087">
    <property type="term" value="F:protein-folding chaperone binding"/>
    <property type="evidence" value="ECO:0007669"/>
    <property type="project" value="TreeGrafter"/>
</dbReference>
<dbReference type="Pfam" id="PF00226">
    <property type="entry name" value="DnaJ"/>
    <property type="match status" value="1"/>
</dbReference>
<name>A0A7T3BM17_NEICI</name>
<sequence>MDKDLYAVLGVSEQAGADEIKLAYRKLAMKYHPDRNPGNPLAEEKFKEIQYAYEILSDEGKRAQYNAAFRQSFSQYEEGEEQVFRRERARKERFYRQQSGRGQAYGQEFEWRSSDGYNASGSSGKAGGQNYVLAAYILFGLGVMVQVMPLIGVILAYVKRKDFEDIVYVVHAEYLIKTFWRTLWLYILGALTTAFGIGVLIIIAATVWYFYRVIVGFVRFNDRRMVIPEKWI</sequence>
<organism evidence="4 5">
    <name type="scientific">Neisseria cinerea</name>
    <dbReference type="NCBI Taxonomy" id="483"/>
    <lineage>
        <taxon>Bacteria</taxon>
        <taxon>Pseudomonadati</taxon>
        <taxon>Pseudomonadota</taxon>
        <taxon>Betaproteobacteria</taxon>
        <taxon>Neisseriales</taxon>
        <taxon>Neisseriaceae</taxon>
        <taxon>Neisseria</taxon>
    </lineage>
</organism>
<dbReference type="InterPro" id="IPR051948">
    <property type="entry name" value="Hsp70_co-chaperone_J-domain"/>
</dbReference>
<dbReference type="InterPro" id="IPR036869">
    <property type="entry name" value="J_dom_sf"/>
</dbReference>
<dbReference type="Proteomes" id="UP000594865">
    <property type="component" value="Chromosome"/>
</dbReference>
<keyword evidence="2" id="KW-0472">Membrane</keyword>
<evidence type="ECO:0000313" key="4">
    <source>
        <dbReference type="EMBL" id="QPT37359.1"/>
    </source>
</evidence>
<proteinExistence type="predicted"/>
<dbReference type="PROSITE" id="PS00636">
    <property type="entry name" value="DNAJ_1"/>
    <property type="match status" value="1"/>
</dbReference>
<accession>A0A7T3BM17</accession>
<dbReference type="GeneID" id="84021020"/>
<keyword evidence="5" id="KW-1185">Reference proteome</keyword>